<feature type="domain" description="CID" evidence="1">
    <location>
        <begin position="2"/>
        <end position="152"/>
    </location>
</feature>
<dbReference type="OrthoDB" id="21266at2759"/>
<dbReference type="PANTHER" id="PTHR28291">
    <property type="entry name" value="CTD KINASE SUBUNIT GAMMA"/>
    <property type="match status" value="1"/>
</dbReference>
<organism evidence="2 3">
    <name type="scientific">Candida viswanathii</name>
    <dbReference type="NCBI Taxonomy" id="5486"/>
    <lineage>
        <taxon>Eukaryota</taxon>
        <taxon>Fungi</taxon>
        <taxon>Dikarya</taxon>
        <taxon>Ascomycota</taxon>
        <taxon>Saccharomycotina</taxon>
        <taxon>Pichiomycetes</taxon>
        <taxon>Debaryomycetaceae</taxon>
        <taxon>Candida/Lodderomyces clade</taxon>
        <taxon>Candida</taxon>
    </lineage>
</organism>
<evidence type="ECO:0000313" key="3">
    <source>
        <dbReference type="Proteomes" id="UP000253472"/>
    </source>
</evidence>
<dbReference type="GO" id="GO:0016301">
    <property type="term" value="F:kinase activity"/>
    <property type="evidence" value="ECO:0007669"/>
    <property type="project" value="UniProtKB-KW"/>
</dbReference>
<dbReference type="InterPro" id="IPR042326">
    <property type="entry name" value="Ctk3"/>
</dbReference>
<dbReference type="PANTHER" id="PTHR28291:SF1">
    <property type="entry name" value="CTD KINASE SUBUNIT GAMMA"/>
    <property type="match status" value="1"/>
</dbReference>
<dbReference type="EMBL" id="QLNQ01000001">
    <property type="protein sequence ID" value="RCK66794.1"/>
    <property type="molecule type" value="Genomic_DNA"/>
</dbReference>
<gene>
    <name evidence="2" type="primary">CTK3</name>
    <name evidence="2" type="ORF">Cantr_02519</name>
</gene>
<dbReference type="AlphaFoldDB" id="A0A367YLS2"/>
<dbReference type="STRING" id="5486.A0A367YLS2"/>
<dbReference type="PROSITE" id="PS51391">
    <property type="entry name" value="CID"/>
    <property type="match status" value="1"/>
</dbReference>
<dbReference type="GO" id="GO:0045943">
    <property type="term" value="P:positive regulation of transcription by RNA polymerase I"/>
    <property type="evidence" value="ECO:0007669"/>
    <property type="project" value="TreeGrafter"/>
</dbReference>
<dbReference type="GO" id="GO:0070692">
    <property type="term" value="C:CTDK-1 complex"/>
    <property type="evidence" value="ECO:0007669"/>
    <property type="project" value="InterPro"/>
</dbReference>
<accession>A0A367YLS2</accession>
<name>A0A367YLS2_9ASCO</name>
<dbReference type="Pfam" id="PF12243">
    <property type="entry name" value="CTK3"/>
    <property type="match status" value="1"/>
</dbReference>
<proteinExistence type="predicted"/>
<protein>
    <submittedName>
        <fullName evidence="2">CTD kinase subunit gamma</fullName>
    </submittedName>
</protein>
<comment type="caution">
    <text evidence="2">The sequence shown here is derived from an EMBL/GenBank/DDBJ whole genome shotgun (WGS) entry which is preliminary data.</text>
</comment>
<sequence length="295" mass="35043">MDSFDIASKLLQMLHSISPQLQNITKIVHFALKNHKLEDYLLPTIIDVIDDKQLDSSIKSNVFQFIELLLIESYQNKDKFNGAYVHGLMQNLPYVVKQVIVNKSNLHNTYLSLCNISKVFDVDCDEYILKFGCDLLTEEDLVRIANNEEFEQEEKSKEKEEDLVKCWKILLQDKRQSQYERARLLKHGDLTADIVDEDQMFSTRDKTKPETAKYLSKRQILARMEDDREVHKRSKESFWVVNRDKDKSANFITENEFLDHYWNRFQPLDEKENNEFLDSLKDMNDMVRCSYKDKY</sequence>
<evidence type="ECO:0000259" key="1">
    <source>
        <dbReference type="PROSITE" id="PS51391"/>
    </source>
</evidence>
<dbReference type="GO" id="GO:0032786">
    <property type="term" value="P:positive regulation of DNA-templated transcription, elongation"/>
    <property type="evidence" value="ECO:0007669"/>
    <property type="project" value="InterPro"/>
</dbReference>
<keyword evidence="2" id="KW-0418">Kinase</keyword>
<dbReference type="InterPro" id="IPR006569">
    <property type="entry name" value="CID_dom"/>
</dbReference>
<dbReference type="Pfam" id="PF12350">
    <property type="entry name" value="CTK3_C"/>
    <property type="match status" value="1"/>
</dbReference>
<evidence type="ECO:0000313" key="2">
    <source>
        <dbReference type="EMBL" id="RCK66794.1"/>
    </source>
</evidence>
<reference evidence="2 3" key="1">
    <citation type="submission" date="2018-06" db="EMBL/GenBank/DDBJ databases">
        <title>Whole genome sequencing of Candida tropicalis (genome annotated by CSBL at Korea University).</title>
        <authorList>
            <person name="Ahn J."/>
        </authorList>
    </citation>
    <scope>NUCLEOTIDE SEQUENCE [LARGE SCALE GENOMIC DNA]</scope>
    <source>
        <strain evidence="2 3">ATCC 20962</strain>
    </source>
</reference>
<dbReference type="Proteomes" id="UP000253472">
    <property type="component" value="Unassembled WGS sequence"/>
</dbReference>
<keyword evidence="3" id="KW-1185">Reference proteome</keyword>
<keyword evidence="2" id="KW-0808">Transferase</keyword>
<dbReference type="InterPro" id="IPR024638">
    <property type="entry name" value="Ctk3_N"/>
</dbReference>
<dbReference type="InterPro" id="IPR024637">
    <property type="entry name" value="Ctk3_C"/>
</dbReference>